<keyword evidence="3" id="KW-1185">Reference proteome</keyword>
<feature type="chain" id="PRO_5046723130" evidence="1">
    <location>
        <begin position="29"/>
        <end position="312"/>
    </location>
</feature>
<protein>
    <submittedName>
        <fullName evidence="2">Uncharacterized protein</fullName>
    </submittedName>
</protein>
<evidence type="ECO:0000256" key="1">
    <source>
        <dbReference type="SAM" id="SignalP"/>
    </source>
</evidence>
<accession>A0ABY8QUF4</accession>
<reference evidence="2 3" key="1">
    <citation type="submission" date="2023-05" db="EMBL/GenBank/DDBJ databases">
        <title>Lithophilousrod everest ZFBP1038 complete genpme.</title>
        <authorList>
            <person name="Tian M."/>
        </authorList>
    </citation>
    <scope>NUCLEOTIDE SEQUENCE [LARGE SCALE GENOMIC DNA]</scope>
    <source>
        <strain evidence="2 3">ZFBP1038</strain>
    </source>
</reference>
<proteinExistence type="predicted"/>
<evidence type="ECO:0000313" key="2">
    <source>
        <dbReference type="EMBL" id="WGW12630.1"/>
    </source>
</evidence>
<gene>
    <name evidence="2" type="ORF">LWF01_02350</name>
</gene>
<keyword evidence="1" id="KW-0732">Signal</keyword>
<sequence>MTRNLPRRLLTALLVLLMTSAGAGSAFAFGSEEDGPVIPEVNNDLQTGEYEGCQVFRSSTTYGLSCGSSVGGDPETNKEILDKDKYPECWYEDPPFDPPAPPEDAKPNGRYVIERCIDNLGDLEKDDGAMPDDIRATLELKYVYDVLHLTDNQKRLVEKLALTKNRIPEPILTVQPSEDPRVGADSLFTLADDDIEAETVQAGGVYIRAVAQVLNVEPVGVGRDQIRCAVNKETMAEFADGDTPLIRNTSCWYRYTSSSAGQEDNEYRAKATAYWQVQVSVDGKKWTNFEDPISKEAIVPITVREVQTQVVP</sequence>
<organism evidence="2 3">
    <name type="scientific">Saxibacter everestensis</name>
    <dbReference type="NCBI Taxonomy" id="2909229"/>
    <lineage>
        <taxon>Bacteria</taxon>
        <taxon>Bacillati</taxon>
        <taxon>Actinomycetota</taxon>
        <taxon>Actinomycetes</taxon>
        <taxon>Micrococcales</taxon>
        <taxon>Brevibacteriaceae</taxon>
        <taxon>Saxibacter</taxon>
    </lineage>
</organism>
<name>A0ABY8QUF4_9MICO</name>
<dbReference type="RefSeq" id="WP_349639434.1">
    <property type="nucleotide sequence ID" value="NZ_CP090958.1"/>
</dbReference>
<feature type="signal peptide" evidence="1">
    <location>
        <begin position="1"/>
        <end position="28"/>
    </location>
</feature>
<dbReference type="EMBL" id="CP090958">
    <property type="protein sequence ID" value="WGW12630.1"/>
    <property type="molecule type" value="Genomic_DNA"/>
</dbReference>
<dbReference type="Proteomes" id="UP001209083">
    <property type="component" value="Chromosome"/>
</dbReference>
<evidence type="ECO:0000313" key="3">
    <source>
        <dbReference type="Proteomes" id="UP001209083"/>
    </source>
</evidence>